<reference evidence="1 2" key="1">
    <citation type="submission" date="2015-11" db="EMBL/GenBank/DDBJ databases">
        <title>Genomic analysis of 38 Legionella species identifies large and diverse effector repertoires.</title>
        <authorList>
            <person name="Burstein D."/>
            <person name="Amaro F."/>
            <person name="Zusman T."/>
            <person name="Lifshitz Z."/>
            <person name="Cohen O."/>
            <person name="Gilbert J.A."/>
            <person name="Pupko T."/>
            <person name="Shuman H.A."/>
            <person name="Segal G."/>
        </authorList>
    </citation>
    <scope>NUCLEOTIDE SEQUENCE [LARGE SCALE GENOMIC DNA]</scope>
    <source>
        <strain evidence="1 2">ORW</strain>
    </source>
</reference>
<protein>
    <submittedName>
        <fullName evidence="1">Uncharacterized protein</fullName>
    </submittedName>
</protein>
<dbReference type="AlphaFoldDB" id="A0A0W0SBZ0"/>
<dbReference type="Proteomes" id="UP000054921">
    <property type="component" value="Unassembled WGS sequence"/>
</dbReference>
<dbReference type="EMBL" id="LNXW01000013">
    <property type="protein sequence ID" value="KTC80952.1"/>
    <property type="molecule type" value="Genomic_DNA"/>
</dbReference>
<evidence type="ECO:0000313" key="2">
    <source>
        <dbReference type="Proteomes" id="UP000054921"/>
    </source>
</evidence>
<organism evidence="1 2">
    <name type="scientific">Legionella cherrii</name>
    <dbReference type="NCBI Taxonomy" id="28084"/>
    <lineage>
        <taxon>Bacteria</taxon>
        <taxon>Pseudomonadati</taxon>
        <taxon>Pseudomonadota</taxon>
        <taxon>Gammaproteobacteria</taxon>
        <taxon>Legionellales</taxon>
        <taxon>Legionellaceae</taxon>
        <taxon>Legionella</taxon>
    </lineage>
</organism>
<evidence type="ECO:0000313" key="1">
    <source>
        <dbReference type="EMBL" id="KTC80952.1"/>
    </source>
</evidence>
<accession>A0A0W0SBZ0</accession>
<dbReference type="STRING" id="28084.Lche_2972"/>
<gene>
    <name evidence="1" type="ORF">Lche_2972</name>
</gene>
<proteinExistence type="predicted"/>
<sequence length="66" mass="7807">MVSLKSYPFFTESIITTRFIFFSVFIEKKQKSLNCLYLFCPVNKSDSLGFILFIQEKNEIVFKLQP</sequence>
<name>A0A0W0SBZ0_9GAMM</name>
<dbReference type="PATRIC" id="fig|28084.5.peg.3225"/>
<comment type="caution">
    <text evidence="1">The sequence shown here is derived from an EMBL/GenBank/DDBJ whole genome shotgun (WGS) entry which is preliminary data.</text>
</comment>